<accession>A0ACC2RXK2</accession>
<comment type="caution">
    <text evidence="1">The sequence shown here is derived from an EMBL/GenBank/DDBJ whole genome shotgun (WGS) entry which is preliminary data.</text>
</comment>
<keyword evidence="2" id="KW-1185">Reference proteome</keyword>
<proteinExistence type="predicted"/>
<reference evidence="1" key="1">
    <citation type="submission" date="2022-04" db="EMBL/GenBank/DDBJ databases">
        <title>Genome of the entomopathogenic fungus Entomophthora muscae.</title>
        <authorList>
            <person name="Elya C."/>
            <person name="Lovett B.R."/>
            <person name="Lee E."/>
            <person name="Macias A.M."/>
            <person name="Hajek A.E."/>
            <person name="De Bivort B.L."/>
            <person name="Kasson M.T."/>
            <person name="De Fine Licht H.H."/>
            <person name="Stajich J.E."/>
        </authorList>
    </citation>
    <scope>NUCLEOTIDE SEQUENCE</scope>
    <source>
        <strain evidence="1">Berkeley</strain>
    </source>
</reference>
<name>A0ACC2RXK2_9FUNG</name>
<sequence length="104" mass="12019">MDSSQSRGLILTAHSWTKYFIVFDAFAQVLFSGVYMFAATLPLYRIFYIFAGIHVLFCGLDTWFYFGVRKVSGDISWLTFSRVTRQSSATRTSTLLNMVLYRWG</sequence>
<evidence type="ECO:0000313" key="1">
    <source>
        <dbReference type="EMBL" id="KAJ9054797.1"/>
    </source>
</evidence>
<evidence type="ECO:0000313" key="2">
    <source>
        <dbReference type="Proteomes" id="UP001165960"/>
    </source>
</evidence>
<dbReference type="Proteomes" id="UP001165960">
    <property type="component" value="Unassembled WGS sequence"/>
</dbReference>
<protein>
    <submittedName>
        <fullName evidence="1">Uncharacterized protein</fullName>
    </submittedName>
</protein>
<organism evidence="1 2">
    <name type="scientific">Entomophthora muscae</name>
    <dbReference type="NCBI Taxonomy" id="34485"/>
    <lineage>
        <taxon>Eukaryota</taxon>
        <taxon>Fungi</taxon>
        <taxon>Fungi incertae sedis</taxon>
        <taxon>Zoopagomycota</taxon>
        <taxon>Entomophthoromycotina</taxon>
        <taxon>Entomophthoromycetes</taxon>
        <taxon>Entomophthorales</taxon>
        <taxon>Entomophthoraceae</taxon>
        <taxon>Entomophthora</taxon>
    </lineage>
</organism>
<gene>
    <name evidence="1" type="ORF">DSO57_1010432</name>
</gene>
<dbReference type="EMBL" id="QTSX02006424">
    <property type="protein sequence ID" value="KAJ9054797.1"/>
    <property type="molecule type" value="Genomic_DNA"/>
</dbReference>